<name>A0ABU3WZM8_9EURY</name>
<gene>
    <name evidence="1" type="ORF">F8E02_04410</name>
</gene>
<keyword evidence="2" id="KW-1185">Reference proteome</keyword>
<dbReference type="EMBL" id="WBKO01000001">
    <property type="protein sequence ID" value="MDV2481260.1"/>
    <property type="molecule type" value="Genomic_DNA"/>
</dbReference>
<proteinExistence type="predicted"/>
<reference evidence="1 2" key="1">
    <citation type="submission" date="2019-10" db="EMBL/GenBank/DDBJ databases">
        <title>Isolation and characterization of Methanoculleus sp. Wushi-C6 from a hot spring well.</title>
        <authorList>
            <person name="Chen S.-C."/>
            <person name="Lan Z.-H."/>
            <person name="You Y.-T."/>
            <person name="Lai M.-C."/>
        </authorList>
    </citation>
    <scope>NUCLEOTIDE SEQUENCE [LARGE SCALE GENOMIC DNA]</scope>
    <source>
        <strain evidence="1 2">Wushi-C6</strain>
    </source>
</reference>
<evidence type="ECO:0000313" key="1">
    <source>
        <dbReference type="EMBL" id="MDV2481260.1"/>
    </source>
</evidence>
<dbReference type="RefSeq" id="WP_317064264.1">
    <property type="nucleotide sequence ID" value="NZ_WBKO01000001.1"/>
</dbReference>
<dbReference type="Proteomes" id="UP001281203">
    <property type="component" value="Unassembled WGS sequence"/>
</dbReference>
<organism evidence="1 2">
    <name type="scientific">Methanoculleus caldifontis</name>
    <dbReference type="NCBI Taxonomy" id="2651577"/>
    <lineage>
        <taxon>Archaea</taxon>
        <taxon>Methanobacteriati</taxon>
        <taxon>Methanobacteriota</taxon>
        <taxon>Stenosarchaea group</taxon>
        <taxon>Methanomicrobia</taxon>
        <taxon>Methanomicrobiales</taxon>
        <taxon>Methanomicrobiaceae</taxon>
        <taxon>Methanoculleus</taxon>
    </lineage>
</organism>
<sequence>MDDKLKEQVAKELIRYEKIVEETDEHYDELEPYGRYPPDAPYGPKHLLSFRIGLLEAEGADCTAFRAEYERITRNLTGLEERRGREYRTRLFEALRRDIDHYPVFISYFTYLEPFELEIPQQLAIRSAIEILLTELERDFDLADLKTKVAVLDEVFRCKYSWEVKKILEYYPEAETLHFPDRFWWRHPSKILEEKRQC</sequence>
<accession>A0ABU3WZM8</accession>
<protein>
    <submittedName>
        <fullName evidence="1">Uncharacterized protein</fullName>
    </submittedName>
</protein>
<evidence type="ECO:0000313" key="2">
    <source>
        <dbReference type="Proteomes" id="UP001281203"/>
    </source>
</evidence>
<comment type="caution">
    <text evidence="1">The sequence shown here is derived from an EMBL/GenBank/DDBJ whole genome shotgun (WGS) entry which is preliminary data.</text>
</comment>